<dbReference type="SMART" id="SM00066">
    <property type="entry name" value="GAL4"/>
    <property type="match status" value="1"/>
</dbReference>
<dbReference type="PROSITE" id="PS00028">
    <property type="entry name" value="ZINC_FINGER_C2H2_1"/>
    <property type="match status" value="2"/>
</dbReference>
<sequence>MWPLLKMNCSASSPEDVLPNADKLKGRENWDEWAVRVGRILKRHNLFFVTTIREPHVNSMKGRSDKAMAIIRQNCCPGVLAAQEGQCSNAWVMWRRLDYLYSPNHQGTTLNRRDFRARLLHDVHVFNTMFNRRFCQIYGSSYLDGRGSTSIPSARLAYYDLVFDVYDGWVCRRKEREKGENNVSLFAIQDELADYVSVLDLSMERCYGIVPPVNTMSGFEPDNRGNNSNFSPSESESDTGKSNQQRTGEKQSPMTGGARPRPRSRRTRPDEKTFNPLYLSIKTVFLILAFRMCHLSASWHLPWIHADVRTEQQVDCAGADCPLPTLAVADTPTTVVSSMAPDTCGQCQRQYKRLDHLARHVRSHTQNRPHKCTICFKAFTRTDLLKRHAASHANTGSDQSATAHRLQGVDATPNRVTKACRACASNHLRCTETKPCSRCVEKGLDCQWSNPAEGLENGDSSDEGSDMDTNMQSEADVSSGILAQDGQSTVDSHGLDISMEATSSAPTGTSLYAPQSGHHNGLLAHASSGTFTPMRTSIQSQAQSPNPNFDVNLLFSDFPDLGLVSGSWTTPIPTTVPFDAAIELDDMDLQFLDTYNTTADQNEPASSTSNQIRAEAFRNFQWRFRPSVNDHAGAEEHNLSLPEAIDTTSPESRLSVNLRITCARLKSSIRDRILTLVIKSCRPGNLSKAVSSFPSVELLDTLVQYYLGSPMARTDSYIHTPTFDPNTKRPELVAAMAAAGAVLTLDPALVKLGYAIQESVRAALPEVWEKDNSLIRDLQLSQAFLISLELGMWSGYSRKAEISESFLQPLVTMLRRDNKFKKTRYLDLSLDPSLDDVSLEKAWHTWIDMEGFRRLAFRMMHHDAKSSMSLFASPLISYAEVQLHLPSSPQLWMATTPQQWKQAVLAQGSPQKLTLFDFLDNPEATSAPDVAVDESLSREAFLSCVWGMAWEYIQMSSLQRAKPRRWNDFVTTTRRDELSKLLSHFQMSINISAPTTANLELLIRLELILLHLHTPFEDLQLFAGIEGPEQARGISPAVHEWARGEAARKAVWHAGQALRLTRQLPPGTIRDFTAIMVYHASLTFWVYGLVADQQGPSRAQWTESPGDLAPPVVWLDELDGLLLQRFLQLGSGSPCIHGLSERGEVVGVPLSSPDQVMEIVSEVLRANFDRAMRPLLVEKLVQLMAGLQRSSRGAEGGEV</sequence>
<dbReference type="Proteomes" id="UP000267145">
    <property type="component" value="Unassembled WGS sequence"/>
</dbReference>
<dbReference type="PANTHER" id="PTHR47660">
    <property type="entry name" value="TRANSCRIPTION FACTOR WITH C2H2 AND ZN(2)-CYS(6) DNA BINDING DOMAIN (EUROFUNG)-RELATED-RELATED"/>
    <property type="match status" value="1"/>
</dbReference>
<dbReference type="STRING" id="1051616.A0A3M9Y9U5"/>
<evidence type="ECO:0000313" key="11">
    <source>
        <dbReference type="EMBL" id="RNJ57249.1"/>
    </source>
</evidence>
<feature type="region of interest" description="Disordered" evidence="8">
    <location>
        <begin position="500"/>
        <end position="528"/>
    </location>
</feature>
<dbReference type="InterPro" id="IPR036236">
    <property type="entry name" value="Znf_C2H2_sf"/>
</dbReference>
<dbReference type="PANTHER" id="PTHR47660:SF2">
    <property type="entry name" value="TRANSCRIPTION FACTOR WITH C2H2 AND ZN(2)-CYS(6) DNA BINDING DOMAIN (EUROFUNG)"/>
    <property type="match status" value="1"/>
</dbReference>
<dbReference type="Gene3D" id="3.30.160.60">
    <property type="entry name" value="Classic Zinc Finger"/>
    <property type="match status" value="1"/>
</dbReference>
<dbReference type="FunFam" id="3.30.160.60:FF:002343">
    <property type="entry name" value="Zinc finger protein 33A"/>
    <property type="match status" value="1"/>
</dbReference>
<dbReference type="AlphaFoldDB" id="A0A3M9Y9U5"/>
<evidence type="ECO:0000256" key="6">
    <source>
        <dbReference type="ARBA" id="ARBA00023242"/>
    </source>
</evidence>
<dbReference type="CDD" id="cd00067">
    <property type="entry name" value="GAL4"/>
    <property type="match status" value="1"/>
</dbReference>
<evidence type="ECO:0000256" key="2">
    <source>
        <dbReference type="ARBA" id="ARBA00022771"/>
    </source>
</evidence>
<gene>
    <name evidence="11" type="ORF">D7B24_006287</name>
</gene>
<dbReference type="PROSITE" id="PS00463">
    <property type="entry name" value="ZN2_CY6_FUNGAL_1"/>
    <property type="match status" value="1"/>
</dbReference>
<dbReference type="InterPro" id="IPR036864">
    <property type="entry name" value="Zn2-C6_fun-type_DNA-bd_sf"/>
</dbReference>
<dbReference type="SUPFAM" id="SSF57701">
    <property type="entry name" value="Zn2/Cys6 DNA-binding domain"/>
    <property type="match status" value="1"/>
</dbReference>
<feature type="domain" description="C2H2-type" evidence="10">
    <location>
        <begin position="370"/>
        <end position="397"/>
    </location>
</feature>
<accession>A0A3M9Y9U5</accession>
<keyword evidence="2 7" id="KW-0863">Zinc-finger</keyword>
<feature type="compositionally biased region" description="Polar residues" evidence="8">
    <location>
        <begin position="500"/>
        <end position="513"/>
    </location>
</feature>
<dbReference type="EMBL" id="RBVV01000043">
    <property type="protein sequence ID" value="RNJ57249.1"/>
    <property type="molecule type" value="Genomic_DNA"/>
</dbReference>
<evidence type="ECO:0000256" key="4">
    <source>
        <dbReference type="ARBA" id="ARBA00023015"/>
    </source>
</evidence>
<dbReference type="SMART" id="SM00355">
    <property type="entry name" value="ZnF_C2H2"/>
    <property type="match status" value="2"/>
</dbReference>
<dbReference type="Gene3D" id="4.10.240.10">
    <property type="entry name" value="Zn(2)-C6 fungal-type DNA-binding domain"/>
    <property type="match status" value="1"/>
</dbReference>
<dbReference type="RefSeq" id="XP_028495407.1">
    <property type="nucleotide sequence ID" value="XM_028640420.1"/>
</dbReference>
<protein>
    <submittedName>
        <fullName evidence="11">Uncharacterized protein</fullName>
    </submittedName>
</protein>
<proteinExistence type="predicted"/>
<dbReference type="InterPro" id="IPR013087">
    <property type="entry name" value="Znf_C2H2_type"/>
</dbReference>
<evidence type="ECO:0000256" key="3">
    <source>
        <dbReference type="ARBA" id="ARBA00022833"/>
    </source>
</evidence>
<feature type="compositionally biased region" description="Polar residues" evidence="8">
    <location>
        <begin position="240"/>
        <end position="254"/>
    </location>
</feature>
<keyword evidence="5" id="KW-0804">Transcription</keyword>
<name>A0A3M9Y9U5_9PEZI</name>
<organism evidence="11 12">
    <name type="scientific">Verticillium nonalfalfae</name>
    <dbReference type="NCBI Taxonomy" id="1051616"/>
    <lineage>
        <taxon>Eukaryota</taxon>
        <taxon>Fungi</taxon>
        <taxon>Dikarya</taxon>
        <taxon>Ascomycota</taxon>
        <taxon>Pezizomycotina</taxon>
        <taxon>Sordariomycetes</taxon>
        <taxon>Hypocreomycetidae</taxon>
        <taxon>Glomerellales</taxon>
        <taxon>Plectosphaerellaceae</taxon>
        <taxon>Verticillium</taxon>
    </lineage>
</organism>
<evidence type="ECO:0000256" key="1">
    <source>
        <dbReference type="ARBA" id="ARBA00022723"/>
    </source>
</evidence>
<reference evidence="11 12" key="1">
    <citation type="submission" date="2018-10" db="EMBL/GenBank/DDBJ databases">
        <title>Genome sequence of Verticillium nonalfalfae VnAa140.</title>
        <authorList>
            <person name="Stajich J.E."/>
            <person name="Kasson M.T."/>
        </authorList>
    </citation>
    <scope>NUCLEOTIDE SEQUENCE [LARGE SCALE GENOMIC DNA]</scope>
    <source>
        <strain evidence="11 12">VnAa140</strain>
    </source>
</reference>
<evidence type="ECO:0000259" key="9">
    <source>
        <dbReference type="PROSITE" id="PS50048"/>
    </source>
</evidence>
<evidence type="ECO:0000259" key="10">
    <source>
        <dbReference type="PROSITE" id="PS50157"/>
    </source>
</evidence>
<feature type="domain" description="Zn(2)-C6 fungal-type" evidence="9">
    <location>
        <begin position="419"/>
        <end position="448"/>
    </location>
</feature>
<keyword evidence="1" id="KW-0479">Metal-binding</keyword>
<keyword evidence="3" id="KW-0862">Zinc</keyword>
<evidence type="ECO:0000256" key="5">
    <source>
        <dbReference type="ARBA" id="ARBA00023163"/>
    </source>
</evidence>
<dbReference type="GeneID" id="39609976"/>
<keyword evidence="12" id="KW-1185">Reference proteome</keyword>
<keyword evidence="4" id="KW-0805">Transcription regulation</keyword>
<comment type="caution">
    <text evidence="11">The sequence shown here is derived from an EMBL/GenBank/DDBJ whole genome shotgun (WGS) entry which is preliminary data.</text>
</comment>
<feature type="region of interest" description="Disordered" evidence="8">
    <location>
        <begin position="450"/>
        <end position="473"/>
    </location>
</feature>
<dbReference type="PROSITE" id="PS50157">
    <property type="entry name" value="ZINC_FINGER_C2H2_2"/>
    <property type="match status" value="2"/>
</dbReference>
<dbReference type="SUPFAM" id="SSF57667">
    <property type="entry name" value="beta-beta-alpha zinc fingers"/>
    <property type="match status" value="1"/>
</dbReference>
<dbReference type="GO" id="GO:0008270">
    <property type="term" value="F:zinc ion binding"/>
    <property type="evidence" value="ECO:0007669"/>
    <property type="project" value="UniProtKB-KW"/>
</dbReference>
<dbReference type="GO" id="GO:0000981">
    <property type="term" value="F:DNA-binding transcription factor activity, RNA polymerase II-specific"/>
    <property type="evidence" value="ECO:0007669"/>
    <property type="project" value="InterPro"/>
</dbReference>
<feature type="domain" description="C2H2-type" evidence="10">
    <location>
        <begin position="342"/>
        <end position="369"/>
    </location>
</feature>
<dbReference type="Pfam" id="PF00172">
    <property type="entry name" value="Zn_clus"/>
    <property type="match status" value="1"/>
</dbReference>
<feature type="region of interest" description="Disordered" evidence="8">
    <location>
        <begin position="217"/>
        <end position="271"/>
    </location>
</feature>
<evidence type="ECO:0000313" key="12">
    <source>
        <dbReference type="Proteomes" id="UP000267145"/>
    </source>
</evidence>
<dbReference type="PROSITE" id="PS50048">
    <property type="entry name" value="ZN2_CY6_FUNGAL_2"/>
    <property type="match status" value="1"/>
</dbReference>
<dbReference type="InterPro" id="IPR001138">
    <property type="entry name" value="Zn2Cys6_DnaBD"/>
</dbReference>
<keyword evidence="6" id="KW-0539">Nucleus</keyword>
<evidence type="ECO:0000256" key="7">
    <source>
        <dbReference type="PROSITE-ProRule" id="PRU00042"/>
    </source>
</evidence>
<dbReference type="Pfam" id="PF00096">
    <property type="entry name" value="zf-C2H2"/>
    <property type="match status" value="2"/>
</dbReference>
<evidence type="ECO:0000256" key="8">
    <source>
        <dbReference type="SAM" id="MobiDB-lite"/>
    </source>
</evidence>